<feature type="domain" description="Ketoreductase" evidence="6">
    <location>
        <begin position="66"/>
        <end position="235"/>
    </location>
</feature>
<evidence type="ECO:0000256" key="2">
    <source>
        <dbReference type="ARBA" id="ARBA00023002"/>
    </source>
</evidence>
<dbReference type="InterPro" id="IPR057326">
    <property type="entry name" value="KR_dom"/>
</dbReference>
<keyword evidence="2" id="KW-0560">Oxidoreductase</keyword>
<dbReference type="AlphaFoldDB" id="A0A7R7DLN0"/>
<dbReference type="Proteomes" id="UP000611640">
    <property type="component" value="Chromosome"/>
</dbReference>
<dbReference type="PRINTS" id="PR00080">
    <property type="entry name" value="SDRFAMILY"/>
</dbReference>
<accession>A0A7R7DLN0</accession>
<evidence type="ECO:0000313" key="7">
    <source>
        <dbReference type="EMBL" id="BCJ33985.1"/>
    </source>
</evidence>
<dbReference type="CDD" id="cd05233">
    <property type="entry name" value="SDR_c"/>
    <property type="match status" value="1"/>
</dbReference>
<evidence type="ECO:0000259" key="6">
    <source>
        <dbReference type="SMART" id="SM00822"/>
    </source>
</evidence>
<evidence type="ECO:0000256" key="4">
    <source>
        <dbReference type="SAM" id="MobiDB-lite"/>
    </source>
</evidence>
<dbReference type="Gene3D" id="3.40.50.720">
    <property type="entry name" value="NAD(P)-binding Rossmann-like Domain"/>
    <property type="match status" value="1"/>
</dbReference>
<evidence type="ECO:0000313" key="8">
    <source>
        <dbReference type="Proteomes" id="UP000611640"/>
    </source>
</evidence>
<comment type="similarity">
    <text evidence="1 3">Belongs to the short-chain dehydrogenases/reductases (SDR) family.</text>
</comment>
<dbReference type="InterPro" id="IPR002347">
    <property type="entry name" value="SDR_fam"/>
</dbReference>
<keyword evidence="5" id="KW-0472">Membrane</keyword>
<organism evidence="7 8">
    <name type="scientific">Actinocatenispora thailandica</name>
    <dbReference type="NCBI Taxonomy" id="227318"/>
    <lineage>
        <taxon>Bacteria</taxon>
        <taxon>Bacillati</taxon>
        <taxon>Actinomycetota</taxon>
        <taxon>Actinomycetes</taxon>
        <taxon>Micromonosporales</taxon>
        <taxon>Micromonosporaceae</taxon>
        <taxon>Actinocatenispora</taxon>
    </lineage>
</organism>
<evidence type="ECO:0000256" key="5">
    <source>
        <dbReference type="SAM" id="Phobius"/>
    </source>
</evidence>
<dbReference type="SMART" id="SM00822">
    <property type="entry name" value="PKS_KR"/>
    <property type="match status" value="1"/>
</dbReference>
<dbReference type="RefSeq" id="WP_203960777.1">
    <property type="nucleotide sequence ID" value="NZ_AP023355.1"/>
</dbReference>
<keyword evidence="5" id="KW-1133">Transmembrane helix</keyword>
<reference evidence="7 8" key="1">
    <citation type="submission" date="2020-08" db="EMBL/GenBank/DDBJ databases">
        <title>Whole genome shotgun sequence of Actinocatenispora thailandica NBRC 105041.</title>
        <authorList>
            <person name="Komaki H."/>
            <person name="Tamura T."/>
        </authorList>
    </citation>
    <scope>NUCLEOTIDE SEQUENCE [LARGE SCALE GENOMIC DNA]</scope>
    <source>
        <strain evidence="7 8">NBRC 105041</strain>
    </source>
</reference>
<keyword evidence="5" id="KW-0812">Transmembrane</keyword>
<dbReference type="SUPFAM" id="SSF51735">
    <property type="entry name" value="NAD(P)-binding Rossmann-fold domains"/>
    <property type="match status" value="1"/>
</dbReference>
<dbReference type="GO" id="GO:0016491">
    <property type="term" value="F:oxidoreductase activity"/>
    <property type="evidence" value="ECO:0007669"/>
    <property type="project" value="UniProtKB-KW"/>
</dbReference>
<sequence length="320" mass="33775">MTDEPETTEDHGARTPRRYSRRRVLGTAGGAAAVAAVAFAGGVALVQGAGATPTLQPGQRRRFVGKVVLITGATSGIGRAAAIRFAAEGGKVAFCGRRRNLGRAVQEEIRAAGHEATYIHADVRDEHSVRAFVDAAVRRYGGLDVCFNNAGITIQKPLHEYTAAQWDDVLGTDLRGNFLALKYEIPHLIDRGAGVVVVTSSSNALTTTGGKAAYTAAKCGILGLVDCAAFDYARHNIRVNALVPGTTDTDLVRRAAGTEGLPDPVWETMARIYGKSNVPAMRRMASPDEIALGALALACDDFPYMTASRMVLDGGVSAYS</sequence>
<dbReference type="FunFam" id="3.40.50.720:FF:000084">
    <property type="entry name" value="Short-chain dehydrogenase reductase"/>
    <property type="match status" value="1"/>
</dbReference>
<dbReference type="Pfam" id="PF00106">
    <property type="entry name" value="adh_short"/>
    <property type="match status" value="1"/>
</dbReference>
<dbReference type="KEGG" id="atl:Athai_14880"/>
<dbReference type="InterPro" id="IPR036291">
    <property type="entry name" value="NAD(P)-bd_dom_sf"/>
</dbReference>
<keyword evidence="8" id="KW-1185">Reference proteome</keyword>
<dbReference type="EMBL" id="AP023355">
    <property type="protein sequence ID" value="BCJ33985.1"/>
    <property type="molecule type" value="Genomic_DNA"/>
</dbReference>
<dbReference type="PRINTS" id="PR00081">
    <property type="entry name" value="GDHRDH"/>
</dbReference>
<dbReference type="PROSITE" id="PS51318">
    <property type="entry name" value="TAT"/>
    <property type="match status" value="1"/>
</dbReference>
<protein>
    <submittedName>
        <fullName evidence="7">Short-chain dehydrogenase</fullName>
    </submittedName>
</protein>
<feature type="region of interest" description="Disordered" evidence="4">
    <location>
        <begin position="1"/>
        <end position="20"/>
    </location>
</feature>
<dbReference type="PANTHER" id="PTHR24321:SF11">
    <property type="entry name" value="BLR0893 PROTEIN"/>
    <property type="match status" value="1"/>
</dbReference>
<proteinExistence type="inferred from homology"/>
<evidence type="ECO:0000256" key="1">
    <source>
        <dbReference type="ARBA" id="ARBA00006484"/>
    </source>
</evidence>
<name>A0A7R7DLN0_9ACTN</name>
<dbReference type="InterPro" id="IPR006311">
    <property type="entry name" value="TAT_signal"/>
</dbReference>
<feature type="transmembrane region" description="Helical" evidence="5">
    <location>
        <begin position="24"/>
        <end position="46"/>
    </location>
</feature>
<dbReference type="PANTHER" id="PTHR24321">
    <property type="entry name" value="DEHYDROGENASES, SHORT CHAIN"/>
    <property type="match status" value="1"/>
</dbReference>
<evidence type="ECO:0000256" key="3">
    <source>
        <dbReference type="RuleBase" id="RU000363"/>
    </source>
</evidence>
<gene>
    <name evidence="7" type="ORF">Athai_14880</name>
</gene>